<gene>
    <name evidence="2" type="ORF">C4D60_Mb08t25620</name>
</gene>
<feature type="region of interest" description="Disordered" evidence="1">
    <location>
        <begin position="150"/>
        <end position="182"/>
    </location>
</feature>
<evidence type="ECO:0000313" key="2">
    <source>
        <dbReference type="EMBL" id="THU70495.1"/>
    </source>
</evidence>
<evidence type="ECO:0000313" key="3">
    <source>
        <dbReference type="Proteomes" id="UP000317650"/>
    </source>
</evidence>
<accession>A0A4V4H969</accession>
<comment type="caution">
    <text evidence="2">The sequence shown here is derived from an EMBL/GenBank/DDBJ whole genome shotgun (WGS) entry which is preliminary data.</text>
</comment>
<protein>
    <submittedName>
        <fullName evidence="2">Uncharacterized protein</fullName>
    </submittedName>
</protein>
<name>A0A4V4H969_MUSBA</name>
<evidence type="ECO:0000256" key="1">
    <source>
        <dbReference type="SAM" id="MobiDB-lite"/>
    </source>
</evidence>
<dbReference type="Proteomes" id="UP000317650">
    <property type="component" value="Chromosome 8"/>
</dbReference>
<keyword evidence="3" id="KW-1185">Reference proteome</keyword>
<feature type="region of interest" description="Disordered" evidence="1">
    <location>
        <begin position="1"/>
        <end position="56"/>
    </location>
</feature>
<feature type="compositionally biased region" description="Gly residues" evidence="1">
    <location>
        <begin position="160"/>
        <end position="173"/>
    </location>
</feature>
<dbReference type="AlphaFoldDB" id="A0A4V4H969"/>
<organism evidence="2 3">
    <name type="scientific">Musa balbisiana</name>
    <name type="common">Banana</name>
    <dbReference type="NCBI Taxonomy" id="52838"/>
    <lineage>
        <taxon>Eukaryota</taxon>
        <taxon>Viridiplantae</taxon>
        <taxon>Streptophyta</taxon>
        <taxon>Embryophyta</taxon>
        <taxon>Tracheophyta</taxon>
        <taxon>Spermatophyta</taxon>
        <taxon>Magnoliopsida</taxon>
        <taxon>Liliopsida</taxon>
        <taxon>Zingiberales</taxon>
        <taxon>Musaceae</taxon>
        <taxon>Musa</taxon>
    </lineage>
</organism>
<proteinExistence type="predicted"/>
<dbReference type="EMBL" id="PYDT01000002">
    <property type="protein sequence ID" value="THU70495.1"/>
    <property type="molecule type" value="Genomic_DNA"/>
</dbReference>
<sequence length="182" mass="18475">MESASRSSGEEDEPGRSLGSSQRGLRCPVTCAGRAKQGSLNKLERGERSIPAMPSNPMTVTVDMPVPSAVPITVAFPLRSPPYVSPAAFRPSPLPGSCSAPFLYHAVSPESSPLLGCSSTPHRSPIPGFSHISAAPADVVSDPRKAGFTVGGERAAAETGGHGAAGFTVGGERGAADETGGH</sequence>
<reference evidence="2 3" key="1">
    <citation type="journal article" date="2019" name="Nat. Plants">
        <title>Genome sequencing of Musa balbisiana reveals subgenome evolution and function divergence in polyploid bananas.</title>
        <authorList>
            <person name="Yao X."/>
        </authorList>
    </citation>
    <scope>NUCLEOTIDE SEQUENCE [LARGE SCALE GENOMIC DNA]</scope>
    <source>
        <strain evidence="3">cv. DH-PKW</strain>
        <tissue evidence="2">Leaves</tissue>
    </source>
</reference>